<feature type="domain" description="Aminotransferase class I/classII large" evidence="4">
    <location>
        <begin position="49"/>
        <end position="393"/>
    </location>
</feature>
<dbReference type="Pfam" id="PF00155">
    <property type="entry name" value="Aminotran_1_2"/>
    <property type="match status" value="1"/>
</dbReference>
<reference evidence="5" key="1">
    <citation type="journal article" date="2020" name="mSystems">
        <title>Genome- and Community-Level Interaction Insights into Carbon Utilization and Element Cycling Functions of Hydrothermarchaeota in Hydrothermal Sediment.</title>
        <authorList>
            <person name="Zhou Z."/>
            <person name="Liu Y."/>
            <person name="Xu W."/>
            <person name="Pan J."/>
            <person name="Luo Z.H."/>
            <person name="Li M."/>
        </authorList>
    </citation>
    <scope>NUCLEOTIDE SEQUENCE [LARGE SCALE GENOMIC DNA]</scope>
    <source>
        <strain evidence="5">SpSt-381</strain>
    </source>
</reference>
<dbReference type="GO" id="GO:0008483">
    <property type="term" value="F:transaminase activity"/>
    <property type="evidence" value="ECO:0007669"/>
    <property type="project" value="UniProtKB-KW"/>
</dbReference>
<dbReference type="InterPro" id="IPR004839">
    <property type="entry name" value="Aminotransferase_I/II_large"/>
</dbReference>
<dbReference type="InterPro" id="IPR015421">
    <property type="entry name" value="PyrdxlP-dep_Trfase_major"/>
</dbReference>
<proteinExistence type="predicted"/>
<keyword evidence="2 5" id="KW-0032">Aminotransferase</keyword>
<dbReference type="Gene3D" id="3.40.640.10">
    <property type="entry name" value="Type I PLP-dependent aspartate aminotransferase-like (Major domain)"/>
    <property type="match status" value="1"/>
</dbReference>
<accession>A0A832MLT0</accession>
<name>A0A832MLT0_UNCEI</name>
<dbReference type="GO" id="GO:0030170">
    <property type="term" value="F:pyridoxal phosphate binding"/>
    <property type="evidence" value="ECO:0007669"/>
    <property type="project" value="InterPro"/>
</dbReference>
<dbReference type="InterPro" id="IPR050881">
    <property type="entry name" value="LL-DAP_aminotransferase"/>
</dbReference>
<sequence length="398" mass="42746">MSASSGPAAGTAAEGAAAPLHPLLAGGREYPFVTLDRRRDALAPPGVRIINFGIGDPREETPAFIRRTLAESVPAMSSYPASAGRPELRAACAAWLARRFGVTADPERHVLPANGTKEAVFTLALAVVDPAADQRVVVIPTPAYPVYEAGARFAGAEVHLVPLRSEDGWMFDPGRVPDEVWRRTALLWLNSPHNPTGATLGRDALARVHALARRHGFWIAADEAYAEVYFDVVPPSMLEIGFDHVLSLHTLSKRSAMTGYRSGFMCGDARLIDALRRFRPNLGVATPDFVQAAAIAAWNDDAHPAEQRARYAAKRGILLEHFAARGWTVEASTASFYLWMRAPGGDDVAFVERLLAVGVVAMPGSFLGPGGEGFVRWALVPTPEDCRAAVARLAEVAA</sequence>
<evidence type="ECO:0000256" key="2">
    <source>
        <dbReference type="ARBA" id="ARBA00022576"/>
    </source>
</evidence>
<dbReference type="EMBL" id="DSQF01000003">
    <property type="protein sequence ID" value="HGZ42143.1"/>
    <property type="molecule type" value="Genomic_DNA"/>
</dbReference>
<organism evidence="5">
    <name type="scientific">Eiseniibacteriota bacterium</name>
    <dbReference type="NCBI Taxonomy" id="2212470"/>
    <lineage>
        <taxon>Bacteria</taxon>
        <taxon>Candidatus Eiseniibacteriota</taxon>
    </lineage>
</organism>
<dbReference type="CDD" id="cd00609">
    <property type="entry name" value="AAT_like"/>
    <property type="match status" value="1"/>
</dbReference>
<protein>
    <submittedName>
        <fullName evidence="5">Aminotransferase class I/II-fold pyridoxal phosphate-dependent enzyme</fullName>
    </submittedName>
</protein>
<evidence type="ECO:0000259" key="4">
    <source>
        <dbReference type="Pfam" id="PF00155"/>
    </source>
</evidence>
<comment type="cofactor">
    <cofactor evidence="1">
        <name>pyridoxal 5'-phosphate</name>
        <dbReference type="ChEBI" id="CHEBI:597326"/>
    </cofactor>
</comment>
<evidence type="ECO:0000313" key="5">
    <source>
        <dbReference type="EMBL" id="HGZ42143.1"/>
    </source>
</evidence>
<dbReference type="AlphaFoldDB" id="A0A832MLT0"/>
<dbReference type="InterPro" id="IPR015424">
    <property type="entry name" value="PyrdxlP-dep_Trfase"/>
</dbReference>
<dbReference type="InterPro" id="IPR015422">
    <property type="entry name" value="PyrdxlP-dep_Trfase_small"/>
</dbReference>
<keyword evidence="3 5" id="KW-0808">Transferase</keyword>
<dbReference type="Gene3D" id="3.90.1150.10">
    <property type="entry name" value="Aspartate Aminotransferase, domain 1"/>
    <property type="match status" value="1"/>
</dbReference>
<gene>
    <name evidence="5" type="ORF">ENR23_01730</name>
</gene>
<dbReference type="PANTHER" id="PTHR42832:SF3">
    <property type="entry name" value="L-GLUTAMINE--4-(METHYLSULFANYL)-2-OXOBUTANOATE AMINOTRANSFERASE"/>
    <property type="match status" value="1"/>
</dbReference>
<evidence type="ECO:0000256" key="1">
    <source>
        <dbReference type="ARBA" id="ARBA00001933"/>
    </source>
</evidence>
<comment type="caution">
    <text evidence="5">The sequence shown here is derived from an EMBL/GenBank/DDBJ whole genome shotgun (WGS) entry which is preliminary data.</text>
</comment>
<evidence type="ECO:0000256" key="3">
    <source>
        <dbReference type="ARBA" id="ARBA00022679"/>
    </source>
</evidence>
<dbReference type="PANTHER" id="PTHR42832">
    <property type="entry name" value="AMINO ACID AMINOTRANSFERASE"/>
    <property type="match status" value="1"/>
</dbReference>
<dbReference type="SUPFAM" id="SSF53383">
    <property type="entry name" value="PLP-dependent transferases"/>
    <property type="match status" value="1"/>
</dbReference>